<keyword evidence="2" id="KW-0347">Helicase</keyword>
<protein>
    <submittedName>
        <fullName evidence="2">Superfamily I DNA and RNA helicases and helicase subunits-like</fullName>
    </submittedName>
</protein>
<keyword evidence="2" id="KW-0547">Nucleotide-binding</keyword>
<feature type="non-terminal residue" evidence="2">
    <location>
        <position position="1"/>
    </location>
</feature>
<evidence type="ECO:0000256" key="1">
    <source>
        <dbReference type="SAM" id="MobiDB-lite"/>
    </source>
</evidence>
<dbReference type="GO" id="GO:0004386">
    <property type="term" value="F:helicase activity"/>
    <property type="evidence" value="ECO:0007669"/>
    <property type="project" value="UniProtKB-KW"/>
</dbReference>
<evidence type="ECO:0000313" key="2">
    <source>
        <dbReference type="EMBL" id="CAA9543938.1"/>
    </source>
</evidence>
<feature type="non-terminal residue" evidence="2">
    <location>
        <position position="47"/>
    </location>
</feature>
<dbReference type="AlphaFoldDB" id="A0A6J4UAA4"/>
<feature type="region of interest" description="Disordered" evidence="1">
    <location>
        <begin position="19"/>
        <end position="47"/>
    </location>
</feature>
<dbReference type="EMBL" id="CADCWJ010000083">
    <property type="protein sequence ID" value="CAA9543938.1"/>
    <property type="molecule type" value="Genomic_DNA"/>
</dbReference>
<keyword evidence="2" id="KW-0378">Hydrolase</keyword>
<name>A0A6J4UAA4_9BACT</name>
<keyword evidence="2" id="KW-0067">ATP-binding</keyword>
<organism evidence="2">
    <name type="scientific">uncultured Thermomicrobiales bacterium</name>
    <dbReference type="NCBI Taxonomy" id="1645740"/>
    <lineage>
        <taxon>Bacteria</taxon>
        <taxon>Pseudomonadati</taxon>
        <taxon>Thermomicrobiota</taxon>
        <taxon>Thermomicrobia</taxon>
        <taxon>Thermomicrobiales</taxon>
        <taxon>environmental samples</taxon>
    </lineage>
</organism>
<accession>A0A6J4UAA4</accession>
<gene>
    <name evidence="2" type="ORF">AVDCRST_MAG87-312</name>
</gene>
<feature type="compositionally biased region" description="Basic residues" evidence="1">
    <location>
        <begin position="36"/>
        <end position="47"/>
    </location>
</feature>
<reference evidence="2" key="1">
    <citation type="submission" date="2020-02" db="EMBL/GenBank/DDBJ databases">
        <authorList>
            <person name="Meier V. D."/>
        </authorList>
    </citation>
    <scope>NUCLEOTIDE SEQUENCE</scope>
    <source>
        <strain evidence="2">AVDCRST_MAG87</strain>
    </source>
</reference>
<sequence>VFPRSCRRSALALADRHLPVHPARPVPALSPAPTSRARHQSTLHARL</sequence>
<proteinExistence type="predicted"/>